<keyword evidence="3" id="KW-1185">Reference proteome</keyword>
<reference evidence="2 3" key="1">
    <citation type="journal article" date="2019" name="Nat. Ecol. Evol.">
        <title>Megaphylogeny resolves global patterns of mushroom evolution.</title>
        <authorList>
            <person name="Varga T."/>
            <person name="Krizsan K."/>
            <person name="Foldi C."/>
            <person name="Dima B."/>
            <person name="Sanchez-Garcia M."/>
            <person name="Sanchez-Ramirez S."/>
            <person name="Szollosi G.J."/>
            <person name="Szarkandi J.G."/>
            <person name="Papp V."/>
            <person name="Albert L."/>
            <person name="Andreopoulos W."/>
            <person name="Angelini C."/>
            <person name="Antonin V."/>
            <person name="Barry K.W."/>
            <person name="Bougher N.L."/>
            <person name="Buchanan P."/>
            <person name="Buyck B."/>
            <person name="Bense V."/>
            <person name="Catcheside P."/>
            <person name="Chovatia M."/>
            <person name="Cooper J."/>
            <person name="Damon W."/>
            <person name="Desjardin D."/>
            <person name="Finy P."/>
            <person name="Geml J."/>
            <person name="Haridas S."/>
            <person name="Hughes K."/>
            <person name="Justo A."/>
            <person name="Karasinski D."/>
            <person name="Kautmanova I."/>
            <person name="Kiss B."/>
            <person name="Kocsube S."/>
            <person name="Kotiranta H."/>
            <person name="LaButti K.M."/>
            <person name="Lechner B.E."/>
            <person name="Liimatainen K."/>
            <person name="Lipzen A."/>
            <person name="Lukacs Z."/>
            <person name="Mihaltcheva S."/>
            <person name="Morgado L.N."/>
            <person name="Niskanen T."/>
            <person name="Noordeloos M.E."/>
            <person name="Ohm R.A."/>
            <person name="Ortiz-Santana B."/>
            <person name="Ovrebo C."/>
            <person name="Racz N."/>
            <person name="Riley R."/>
            <person name="Savchenko A."/>
            <person name="Shiryaev A."/>
            <person name="Soop K."/>
            <person name="Spirin V."/>
            <person name="Szebenyi C."/>
            <person name="Tomsovsky M."/>
            <person name="Tulloss R.E."/>
            <person name="Uehling J."/>
            <person name="Grigoriev I.V."/>
            <person name="Vagvolgyi C."/>
            <person name="Papp T."/>
            <person name="Martin F.M."/>
            <person name="Miettinen O."/>
            <person name="Hibbett D.S."/>
            <person name="Nagy L.G."/>
        </authorList>
    </citation>
    <scope>NUCLEOTIDE SEQUENCE [LARGE SCALE GENOMIC DNA]</scope>
    <source>
        <strain evidence="2 3">CBS 121175</strain>
    </source>
</reference>
<dbReference type="EMBL" id="ML210166">
    <property type="protein sequence ID" value="TFK27289.1"/>
    <property type="molecule type" value="Genomic_DNA"/>
</dbReference>
<feature type="region of interest" description="Disordered" evidence="1">
    <location>
        <begin position="19"/>
        <end position="131"/>
    </location>
</feature>
<organism evidence="2 3">
    <name type="scientific">Coprinopsis marcescibilis</name>
    <name type="common">Agaric fungus</name>
    <name type="synonym">Psathyrella marcescibilis</name>
    <dbReference type="NCBI Taxonomy" id="230819"/>
    <lineage>
        <taxon>Eukaryota</taxon>
        <taxon>Fungi</taxon>
        <taxon>Dikarya</taxon>
        <taxon>Basidiomycota</taxon>
        <taxon>Agaricomycotina</taxon>
        <taxon>Agaricomycetes</taxon>
        <taxon>Agaricomycetidae</taxon>
        <taxon>Agaricales</taxon>
        <taxon>Agaricineae</taxon>
        <taxon>Psathyrellaceae</taxon>
        <taxon>Coprinopsis</taxon>
    </lineage>
</organism>
<sequence>MPASEKSLRKFLTRWIRSHLRSSDSAQTNNIDNSSKTPNISEALVSSAIAPSSKDTGLANGASSPDSIPSQPNSHPEAGSEQTGMATSSNVKLNPLPWDTTRINAQAKAAAASPKALPPASQPTDSTTSKKQVQLPSELVCEVLNQVVKMVPDAHSKGCCEIGEWLDYQPARAHNERDLTWGDVLNCSLVNRRFRGYVVPLIFHKSRARTAQDVDTLYKQLKTLVVSPTPATPGMKLVKSLRIICEEWQEGPSPDLVRRVAPTLRELRIDYKNKYDPRDHSWFYVAPTVRLLAETAAAQNLRSFVTYGIWFEQNSLVSVLSPWLTRLEVIREHGRNARGNRDVVGKTYCPESSWKNWTATTKWLAKIEEPYPETVIFAMRKWITDGQVYGATDLEFLSRPPPGSDWPFKRHFPHLTTIVFDTFDPDFANSDNNLISLVKYLCRPEVSPNLDTVRGLPANACQADAYGIGSIIASHKHIEVLVNLQQTDNNVKAVSDALLAANGRLSRYGGGPLKVETVTVTIIDQEPKPVHDRFSARVSDYPPYSASFAKSHNRGPGYMMHGRGSYRKSDQTRIREGVSWEELAKMSVDQRELAPFWNRLVVDLRRMKIAERTKGYLRRDVESMIRERKWNPEIEIEVVA</sequence>
<evidence type="ECO:0000256" key="1">
    <source>
        <dbReference type="SAM" id="MobiDB-lite"/>
    </source>
</evidence>
<feature type="compositionally biased region" description="Polar residues" evidence="1">
    <location>
        <begin position="23"/>
        <end position="40"/>
    </location>
</feature>
<evidence type="ECO:0000313" key="2">
    <source>
        <dbReference type="EMBL" id="TFK27289.1"/>
    </source>
</evidence>
<feature type="compositionally biased region" description="Low complexity" evidence="1">
    <location>
        <begin position="105"/>
        <end position="115"/>
    </location>
</feature>
<evidence type="ECO:0000313" key="3">
    <source>
        <dbReference type="Proteomes" id="UP000307440"/>
    </source>
</evidence>
<dbReference type="OrthoDB" id="10678591at2759"/>
<proteinExistence type="predicted"/>
<name>A0A5C3L2P7_COPMA</name>
<accession>A0A5C3L2P7</accession>
<gene>
    <name evidence="2" type="ORF">FA15DRAFT_220219</name>
</gene>
<dbReference type="AlphaFoldDB" id="A0A5C3L2P7"/>
<dbReference type="Proteomes" id="UP000307440">
    <property type="component" value="Unassembled WGS sequence"/>
</dbReference>
<feature type="compositionally biased region" description="Polar residues" evidence="1">
    <location>
        <begin position="49"/>
        <end position="92"/>
    </location>
</feature>
<protein>
    <submittedName>
        <fullName evidence="2">Uncharacterized protein</fullName>
    </submittedName>
</protein>